<evidence type="ECO:0000259" key="3">
    <source>
        <dbReference type="PROSITE" id="PS50883"/>
    </source>
</evidence>
<dbReference type="PROSITE" id="PS50112">
    <property type="entry name" value="PAS"/>
    <property type="match status" value="1"/>
</dbReference>
<dbReference type="Pfam" id="PF00990">
    <property type="entry name" value="GGDEF"/>
    <property type="match status" value="1"/>
</dbReference>
<accession>A0ABS1SMC7</accession>
<dbReference type="PANTHER" id="PTHR44757">
    <property type="entry name" value="DIGUANYLATE CYCLASE DGCP"/>
    <property type="match status" value="1"/>
</dbReference>
<proteinExistence type="predicted"/>
<dbReference type="Pfam" id="PF00563">
    <property type="entry name" value="EAL"/>
    <property type="match status" value="1"/>
</dbReference>
<feature type="domain" description="PAS" evidence="1">
    <location>
        <begin position="27"/>
        <end position="72"/>
    </location>
</feature>
<dbReference type="InterPro" id="IPR000160">
    <property type="entry name" value="GGDEF_dom"/>
</dbReference>
<evidence type="ECO:0000259" key="1">
    <source>
        <dbReference type="PROSITE" id="PS50112"/>
    </source>
</evidence>
<name>A0ABS1SMC7_9MICO</name>
<dbReference type="SMART" id="SM00052">
    <property type="entry name" value="EAL"/>
    <property type="match status" value="1"/>
</dbReference>
<dbReference type="SMART" id="SM00086">
    <property type="entry name" value="PAC"/>
    <property type="match status" value="1"/>
</dbReference>
<dbReference type="NCBIfam" id="TIGR00254">
    <property type="entry name" value="GGDEF"/>
    <property type="match status" value="1"/>
</dbReference>
<dbReference type="SUPFAM" id="SSF55073">
    <property type="entry name" value="Nucleotide cyclase"/>
    <property type="match status" value="1"/>
</dbReference>
<dbReference type="RefSeq" id="WP_202381266.1">
    <property type="nucleotide sequence ID" value="NZ_BAAAMA010000004.1"/>
</dbReference>
<evidence type="ECO:0000259" key="2">
    <source>
        <dbReference type="PROSITE" id="PS50113"/>
    </source>
</evidence>
<dbReference type="InterPro" id="IPR043128">
    <property type="entry name" value="Rev_trsase/Diguanyl_cyclase"/>
</dbReference>
<dbReference type="EMBL" id="QYAD01000001">
    <property type="protein sequence ID" value="MBL3689326.1"/>
    <property type="molecule type" value="Genomic_DNA"/>
</dbReference>
<dbReference type="Gene3D" id="3.30.450.20">
    <property type="entry name" value="PAS domain"/>
    <property type="match status" value="1"/>
</dbReference>
<dbReference type="CDD" id="cd01948">
    <property type="entry name" value="EAL"/>
    <property type="match status" value="1"/>
</dbReference>
<sequence length="602" mass="67749">MTSPVEAGEPRDWRRPLGADQIAPRQVLDELMYALDTTSIVAITDRRGIITYVNDRFCEISRYSREELIGQTHRIVNSGRQPKEFFKEMWRVIGRGEVWKDEICNRAKDGTEYWVDTTIIPLLDERGKPERYVAIRTEETARHQAEEQVRRLAYTDSVTGLVNRESMLRTISSAVETGSAKDFSGFVSISVDELSVVNDAFGFEAGDRLLLEASKRLHGLEGERAHVGRIGSNTFGILLPNFGADCREAERACLDLIERVLEVLAGPVQLGSGVVIDASASVGYVLWTSPGRKAMNDSPSAEACPANEYIVTDDPHEVVKCSEIARKRARREGGPRRLRQFQQRMLHEARDRVRLISELHRGMEKGELQLFAQPIVDRNRRVIGEEGLIRWFSSELGTVAPDEFIPLAEQTGVIVEIGDWVLEEACRTLARWSVDPERENLTFSVNLSERQLRVDGFADRVREAITRHRVPPGRLTLELTESVLHTDLERTVGMLAVLRTQGVQSSLDDFGTGYSSLSYLQQLPVQQLKIDRSFVSSVVDDVQAAAIAQTIVWLGRTFNLQIVAEGVETEEQFDKLREIGVDAFQGYLFGRPRPVRESLVAV</sequence>
<keyword evidence="6" id="KW-1185">Reference proteome</keyword>
<dbReference type="InterPro" id="IPR000014">
    <property type="entry name" value="PAS"/>
</dbReference>
<feature type="domain" description="GGDEF" evidence="4">
    <location>
        <begin position="182"/>
        <end position="343"/>
    </location>
</feature>
<dbReference type="InterPro" id="IPR052155">
    <property type="entry name" value="Biofilm_reg_signaling"/>
</dbReference>
<dbReference type="SMART" id="SM00267">
    <property type="entry name" value="GGDEF"/>
    <property type="match status" value="1"/>
</dbReference>
<reference evidence="5 6" key="1">
    <citation type="submission" date="2018-09" db="EMBL/GenBank/DDBJ databases">
        <title>Comparative genomics of Leucobacter spp.</title>
        <authorList>
            <person name="Reis A.C."/>
            <person name="Kolvenbach B.A."/>
            <person name="Corvini P.F.X."/>
            <person name="Nunes O.C."/>
        </authorList>
    </citation>
    <scope>NUCLEOTIDE SEQUENCE [LARGE SCALE GENOMIC DNA]</scope>
    <source>
        <strain evidence="5 6">L-1</strain>
    </source>
</reference>
<dbReference type="Pfam" id="PF13426">
    <property type="entry name" value="PAS_9"/>
    <property type="match status" value="1"/>
</dbReference>
<evidence type="ECO:0000313" key="5">
    <source>
        <dbReference type="EMBL" id="MBL3689326.1"/>
    </source>
</evidence>
<dbReference type="InterPro" id="IPR001633">
    <property type="entry name" value="EAL_dom"/>
</dbReference>
<dbReference type="NCBIfam" id="TIGR00229">
    <property type="entry name" value="sensory_box"/>
    <property type="match status" value="1"/>
</dbReference>
<dbReference type="SUPFAM" id="SSF55785">
    <property type="entry name" value="PYP-like sensor domain (PAS domain)"/>
    <property type="match status" value="1"/>
</dbReference>
<dbReference type="InterPro" id="IPR035965">
    <property type="entry name" value="PAS-like_dom_sf"/>
</dbReference>
<dbReference type="Gene3D" id="3.30.70.270">
    <property type="match status" value="1"/>
</dbReference>
<dbReference type="Proteomes" id="UP001646141">
    <property type="component" value="Unassembled WGS sequence"/>
</dbReference>
<dbReference type="Gene3D" id="3.20.20.450">
    <property type="entry name" value="EAL domain"/>
    <property type="match status" value="1"/>
</dbReference>
<dbReference type="InterPro" id="IPR029787">
    <property type="entry name" value="Nucleotide_cyclase"/>
</dbReference>
<evidence type="ECO:0000259" key="4">
    <source>
        <dbReference type="PROSITE" id="PS50887"/>
    </source>
</evidence>
<feature type="domain" description="EAL" evidence="3">
    <location>
        <begin position="352"/>
        <end position="602"/>
    </location>
</feature>
<dbReference type="InterPro" id="IPR000700">
    <property type="entry name" value="PAS-assoc_C"/>
</dbReference>
<dbReference type="PROSITE" id="PS50113">
    <property type="entry name" value="PAC"/>
    <property type="match status" value="1"/>
</dbReference>
<comment type="caution">
    <text evidence="5">The sequence shown here is derived from an EMBL/GenBank/DDBJ whole genome shotgun (WGS) entry which is preliminary data.</text>
</comment>
<evidence type="ECO:0000313" key="6">
    <source>
        <dbReference type="Proteomes" id="UP001646141"/>
    </source>
</evidence>
<dbReference type="CDD" id="cd01949">
    <property type="entry name" value="GGDEF"/>
    <property type="match status" value="1"/>
</dbReference>
<dbReference type="PANTHER" id="PTHR44757:SF2">
    <property type="entry name" value="BIOFILM ARCHITECTURE MAINTENANCE PROTEIN MBAA"/>
    <property type="match status" value="1"/>
</dbReference>
<dbReference type="InterPro" id="IPR001610">
    <property type="entry name" value="PAC"/>
</dbReference>
<dbReference type="SUPFAM" id="SSF141868">
    <property type="entry name" value="EAL domain-like"/>
    <property type="match status" value="1"/>
</dbReference>
<dbReference type="InterPro" id="IPR035919">
    <property type="entry name" value="EAL_sf"/>
</dbReference>
<feature type="domain" description="PAC" evidence="2">
    <location>
        <begin position="97"/>
        <end position="151"/>
    </location>
</feature>
<dbReference type="CDD" id="cd00130">
    <property type="entry name" value="PAS"/>
    <property type="match status" value="1"/>
</dbReference>
<organism evidence="5 6">
    <name type="scientific">Leucobacter chromiireducens subsp. chromiireducens</name>
    <dbReference type="NCBI Taxonomy" id="660067"/>
    <lineage>
        <taxon>Bacteria</taxon>
        <taxon>Bacillati</taxon>
        <taxon>Actinomycetota</taxon>
        <taxon>Actinomycetes</taxon>
        <taxon>Micrococcales</taxon>
        <taxon>Microbacteriaceae</taxon>
        <taxon>Leucobacter</taxon>
    </lineage>
</organism>
<dbReference type="PROSITE" id="PS50887">
    <property type="entry name" value="GGDEF"/>
    <property type="match status" value="1"/>
</dbReference>
<gene>
    <name evidence="5" type="ORF">D3226_05040</name>
</gene>
<dbReference type="PROSITE" id="PS50883">
    <property type="entry name" value="EAL"/>
    <property type="match status" value="1"/>
</dbReference>
<protein>
    <submittedName>
        <fullName evidence="5">Phosphodiesterase</fullName>
    </submittedName>
</protein>
<dbReference type="SMART" id="SM00091">
    <property type="entry name" value="PAS"/>
    <property type="match status" value="1"/>
</dbReference>